<dbReference type="EMBL" id="PGCJ01000165">
    <property type="protein sequence ID" value="PLW41779.1"/>
    <property type="molecule type" value="Genomic_DNA"/>
</dbReference>
<reference evidence="2 3" key="1">
    <citation type="submission" date="2017-11" db="EMBL/GenBank/DDBJ databases">
        <title>De novo assembly and phasing of dikaryotic genomes from two isolates of Puccinia coronata f. sp. avenae, the causal agent of oat crown rust.</title>
        <authorList>
            <person name="Miller M.E."/>
            <person name="Zhang Y."/>
            <person name="Omidvar V."/>
            <person name="Sperschneider J."/>
            <person name="Schwessinger B."/>
            <person name="Raley C."/>
            <person name="Palmer J.M."/>
            <person name="Garnica D."/>
            <person name="Upadhyaya N."/>
            <person name="Rathjen J."/>
            <person name="Taylor J.M."/>
            <person name="Park R.F."/>
            <person name="Dodds P.N."/>
            <person name="Hirsch C.D."/>
            <person name="Kianian S.F."/>
            <person name="Figueroa M."/>
        </authorList>
    </citation>
    <scope>NUCLEOTIDE SEQUENCE [LARGE SCALE GENOMIC DNA]</scope>
    <source>
        <strain evidence="2">12NC29</strain>
    </source>
</reference>
<name>A0A2N5UVJ2_9BASI</name>
<proteinExistence type="predicted"/>
<evidence type="ECO:0000313" key="2">
    <source>
        <dbReference type="EMBL" id="PLW41779.1"/>
    </source>
</evidence>
<dbReference type="OrthoDB" id="2505909at2759"/>
<dbReference type="AlphaFoldDB" id="A0A2N5UVJ2"/>
<sequence>MTYQYPMIHNLMEVVPAPFTHKVPIPNGVFVASNALRMVRHIGRLHPHFPSLPHTFSIPGHSLEAARNFVAAMRATVHWNKHRPTPNPLTEETIICDSSFGRKNYFKIEYTCPCKGFPNPPLNSHKSHHTSARCGCKAQFSILHHIETDSLQVTWFWKHNHNPNSREDMILSRPPIAVDDWLKQRVESGLNWKAIHNLIRTPFIGTIASTEVVLEGLRSFYNRFCYLRRTQIKVVAQRDPNVIKSLRLWDLALTHHGWNTRVHLQDDSSFSFAFQSPWQKEIMVNHGSSMIMMDVTHNSVSNYFLLGGEKVSLWMFMIWDPIVGKGLPVAWAFTSLAVEGAILPILQWLWQSTGIQTGAIMSDCALAIANTVANVFATSEAPLHHYWCLFHVLKAFKGKAKSYLQEKWMEAFKEFRNIIPGSSEYVQSQWAGRISNWAIFYQTNSYLPSSDCLQINKVVQILTDKVESHYRWLQNQVETGFAGQISNKFQMRQKLIADTFTIDNMDMLGIECTAVTGGYTILVFANPTVRQHTMTTSVSTSTGKAVQPSPANPTSNTVLPNIQPPIGVRGEYIDLTIKDNKETSVSNQEEDLDVEIVKSTLATGKVIDTYRPPQQSKQVFDKSDSTEDAAQKKIRTAGVQPKPCSKRPLSVTTASQPCPKHPSSVTTAPCPKSPLLVTTASQKTPLATGSRVSHPVLHATTQSPSTPRSNPTSNPGSKTSPQELYCLKMNTLVLALVALQQIVVALRLVKGRKEMAKRATLAKLIDFVCDSRSLVRMLQGSPLGMQSFPLLEVEWASQPNGPEEEGGEIQNLAMVEEGRDFCKLTWDLLNNQRAKHKTKFCADLSLVFLNLFRQRCYGVWATVEEARPSLGKRKQARW</sequence>
<gene>
    <name evidence="2" type="ORF">PCANC_11485</name>
</gene>
<dbReference type="Proteomes" id="UP000235388">
    <property type="component" value="Unassembled WGS sequence"/>
</dbReference>
<dbReference type="PANTHER" id="PTHR48159:SF1">
    <property type="entry name" value="MEMBRANE-ASSOCIATED GIANT PROTEIN ANTIGEN, PUTATIVE-RELATED"/>
    <property type="match status" value="1"/>
</dbReference>
<accession>A0A2N5UVJ2</accession>
<feature type="region of interest" description="Disordered" evidence="1">
    <location>
        <begin position="538"/>
        <end position="563"/>
    </location>
</feature>
<dbReference type="PANTHER" id="PTHR48159">
    <property type="entry name" value="MULE DOMAIN-CONTAINING PROTEIN"/>
    <property type="match status" value="1"/>
</dbReference>
<feature type="region of interest" description="Disordered" evidence="1">
    <location>
        <begin position="684"/>
        <end position="721"/>
    </location>
</feature>
<keyword evidence="3" id="KW-1185">Reference proteome</keyword>
<evidence type="ECO:0008006" key="4">
    <source>
        <dbReference type="Google" id="ProtNLM"/>
    </source>
</evidence>
<protein>
    <recommendedName>
        <fullName evidence="4">MULE transposase domain-containing protein</fullName>
    </recommendedName>
</protein>
<evidence type="ECO:0000313" key="3">
    <source>
        <dbReference type="Proteomes" id="UP000235388"/>
    </source>
</evidence>
<comment type="caution">
    <text evidence="2">The sequence shown here is derived from an EMBL/GenBank/DDBJ whole genome shotgun (WGS) entry which is preliminary data.</text>
</comment>
<dbReference type="STRING" id="200324.A0A2N5UVJ2"/>
<organism evidence="2 3">
    <name type="scientific">Puccinia coronata f. sp. avenae</name>
    <dbReference type="NCBI Taxonomy" id="200324"/>
    <lineage>
        <taxon>Eukaryota</taxon>
        <taxon>Fungi</taxon>
        <taxon>Dikarya</taxon>
        <taxon>Basidiomycota</taxon>
        <taxon>Pucciniomycotina</taxon>
        <taxon>Pucciniomycetes</taxon>
        <taxon>Pucciniales</taxon>
        <taxon>Pucciniaceae</taxon>
        <taxon>Puccinia</taxon>
    </lineage>
</organism>
<feature type="compositionally biased region" description="Basic and acidic residues" evidence="1">
    <location>
        <begin position="619"/>
        <end position="631"/>
    </location>
</feature>
<feature type="compositionally biased region" description="Low complexity" evidence="1">
    <location>
        <begin position="700"/>
        <end position="715"/>
    </location>
</feature>
<evidence type="ECO:0000256" key="1">
    <source>
        <dbReference type="SAM" id="MobiDB-lite"/>
    </source>
</evidence>
<feature type="region of interest" description="Disordered" evidence="1">
    <location>
        <begin position="608"/>
        <end position="672"/>
    </location>
</feature>